<name>A0A9J6FJK6_HAELO</name>
<gene>
    <name evidence="2" type="ORF">HPB48_014195</name>
</gene>
<evidence type="ECO:0000313" key="3">
    <source>
        <dbReference type="Proteomes" id="UP000821853"/>
    </source>
</evidence>
<reference evidence="2 3" key="1">
    <citation type="journal article" date="2020" name="Cell">
        <title>Large-Scale Comparative Analyses of Tick Genomes Elucidate Their Genetic Diversity and Vector Capacities.</title>
        <authorList>
            <consortium name="Tick Genome and Microbiome Consortium (TIGMIC)"/>
            <person name="Jia N."/>
            <person name="Wang J."/>
            <person name="Shi W."/>
            <person name="Du L."/>
            <person name="Sun Y."/>
            <person name="Zhan W."/>
            <person name="Jiang J.F."/>
            <person name="Wang Q."/>
            <person name="Zhang B."/>
            <person name="Ji P."/>
            <person name="Bell-Sakyi L."/>
            <person name="Cui X.M."/>
            <person name="Yuan T.T."/>
            <person name="Jiang B.G."/>
            <person name="Yang W.F."/>
            <person name="Lam T.T."/>
            <person name="Chang Q.C."/>
            <person name="Ding S.J."/>
            <person name="Wang X.J."/>
            <person name="Zhu J.G."/>
            <person name="Ruan X.D."/>
            <person name="Zhao L."/>
            <person name="Wei J.T."/>
            <person name="Ye R.Z."/>
            <person name="Que T.C."/>
            <person name="Du C.H."/>
            <person name="Zhou Y.H."/>
            <person name="Cheng J.X."/>
            <person name="Dai P.F."/>
            <person name="Guo W.B."/>
            <person name="Han X.H."/>
            <person name="Huang E.J."/>
            <person name="Li L.F."/>
            <person name="Wei W."/>
            <person name="Gao Y.C."/>
            <person name="Liu J.Z."/>
            <person name="Shao H.Z."/>
            <person name="Wang X."/>
            <person name="Wang C.C."/>
            <person name="Yang T.C."/>
            <person name="Huo Q.B."/>
            <person name="Li W."/>
            <person name="Chen H.Y."/>
            <person name="Chen S.E."/>
            <person name="Zhou L.G."/>
            <person name="Ni X.B."/>
            <person name="Tian J.H."/>
            <person name="Sheng Y."/>
            <person name="Liu T."/>
            <person name="Pan Y.S."/>
            <person name="Xia L.Y."/>
            <person name="Li J."/>
            <person name="Zhao F."/>
            <person name="Cao W.C."/>
        </authorList>
    </citation>
    <scope>NUCLEOTIDE SEQUENCE [LARGE SCALE GENOMIC DNA]</scope>
    <source>
        <strain evidence="2">HaeL-2018</strain>
    </source>
</reference>
<comment type="caution">
    <text evidence="2">The sequence shown here is derived from an EMBL/GenBank/DDBJ whole genome shotgun (WGS) entry which is preliminary data.</text>
</comment>
<dbReference type="EMBL" id="JABSTR010000001">
    <property type="protein sequence ID" value="KAH9363023.1"/>
    <property type="molecule type" value="Genomic_DNA"/>
</dbReference>
<evidence type="ECO:0000256" key="1">
    <source>
        <dbReference type="SAM" id="MobiDB-lite"/>
    </source>
</evidence>
<organism evidence="2 3">
    <name type="scientific">Haemaphysalis longicornis</name>
    <name type="common">Bush tick</name>
    <dbReference type="NCBI Taxonomy" id="44386"/>
    <lineage>
        <taxon>Eukaryota</taxon>
        <taxon>Metazoa</taxon>
        <taxon>Ecdysozoa</taxon>
        <taxon>Arthropoda</taxon>
        <taxon>Chelicerata</taxon>
        <taxon>Arachnida</taxon>
        <taxon>Acari</taxon>
        <taxon>Parasitiformes</taxon>
        <taxon>Ixodida</taxon>
        <taxon>Ixodoidea</taxon>
        <taxon>Ixodidae</taxon>
        <taxon>Haemaphysalinae</taxon>
        <taxon>Haemaphysalis</taxon>
    </lineage>
</organism>
<dbReference type="AlphaFoldDB" id="A0A9J6FJK6"/>
<protein>
    <submittedName>
        <fullName evidence="2">Uncharacterized protein</fullName>
    </submittedName>
</protein>
<keyword evidence="3" id="KW-1185">Reference proteome</keyword>
<dbReference type="Proteomes" id="UP000821853">
    <property type="component" value="Chromosome 1"/>
</dbReference>
<accession>A0A9J6FJK6</accession>
<dbReference type="VEuPathDB" id="VectorBase:HLOH_060878"/>
<evidence type="ECO:0000313" key="2">
    <source>
        <dbReference type="EMBL" id="KAH9363023.1"/>
    </source>
</evidence>
<proteinExistence type="predicted"/>
<sequence length="79" mass="9150">MNKRPRAYQQLRMQRRTPRQAHLPKEDIKIMLRSREGLDLARISLAGLRDGVPCMQRSEEDVQRIHTPKNAIVASTPSM</sequence>
<feature type="region of interest" description="Disordered" evidence="1">
    <location>
        <begin position="1"/>
        <end position="23"/>
    </location>
</feature>